<dbReference type="GO" id="GO:0015846">
    <property type="term" value="P:polyamine transport"/>
    <property type="evidence" value="ECO:0007669"/>
    <property type="project" value="InterPro"/>
</dbReference>
<dbReference type="CDD" id="cd13590">
    <property type="entry name" value="PBP2_PotD_PotF_like"/>
    <property type="match status" value="1"/>
</dbReference>
<proteinExistence type="inferred from homology"/>
<organism evidence="7 8">
    <name type="scientific">Candidatus Aquarickettsia rohweri</name>
    <dbReference type="NCBI Taxonomy" id="2602574"/>
    <lineage>
        <taxon>Bacteria</taxon>
        <taxon>Pseudomonadati</taxon>
        <taxon>Pseudomonadota</taxon>
        <taxon>Alphaproteobacteria</taxon>
        <taxon>Rickettsiales</taxon>
        <taxon>Candidatus Midichloriaceae</taxon>
        <taxon>Candidatus Aquarickettsia</taxon>
    </lineage>
</organism>
<accession>A0A429XLS7</accession>
<keyword evidence="4 5" id="KW-0574">Periplasm</keyword>
<dbReference type="AlphaFoldDB" id="A0A429XLS7"/>
<dbReference type="OrthoDB" id="9769319at2"/>
<dbReference type="PRINTS" id="PR00909">
    <property type="entry name" value="SPERMDNBNDNG"/>
</dbReference>
<dbReference type="Proteomes" id="UP000279470">
    <property type="component" value="Unassembled WGS sequence"/>
</dbReference>
<dbReference type="RefSeq" id="WP_126044704.1">
    <property type="nucleotide sequence ID" value="NZ_RXFM01000035.1"/>
</dbReference>
<evidence type="ECO:0000256" key="2">
    <source>
        <dbReference type="ARBA" id="ARBA00022448"/>
    </source>
</evidence>
<keyword evidence="8" id="KW-1185">Reference proteome</keyword>
<keyword evidence="3" id="KW-0732">Signal</keyword>
<dbReference type="PANTHER" id="PTHR30222:SF17">
    <property type="entry name" value="SPERMIDINE_PUTRESCINE-BINDING PERIPLASMIC PROTEIN"/>
    <property type="match status" value="1"/>
</dbReference>
<dbReference type="GO" id="GO:0042597">
    <property type="term" value="C:periplasmic space"/>
    <property type="evidence" value="ECO:0007669"/>
    <property type="project" value="UniProtKB-SubCell"/>
</dbReference>
<evidence type="ECO:0000313" key="7">
    <source>
        <dbReference type="EMBL" id="RST67338.1"/>
    </source>
</evidence>
<dbReference type="InterPro" id="IPR001188">
    <property type="entry name" value="Sperm_putr-bd"/>
</dbReference>
<comment type="function">
    <text evidence="5">Required for the activity of the bacterial periplasmic transport system of putrescine.</text>
</comment>
<keyword evidence="2 5" id="KW-0813">Transport</keyword>
<evidence type="ECO:0000256" key="5">
    <source>
        <dbReference type="PIRNR" id="PIRNR019574"/>
    </source>
</evidence>
<evidence type="ECO:0000256" key="6">
    <source>
        <dbReference type="PIRSR" id="PIRSR019574-1"/>
    </source>
</evidence>
<evidence type="ECO:0000313" key="8">
    <source>
        <dbReference type="Proteomes" id="UP000279470"/>
    </source>
</evidence>
<dbReference type="EMBL" id="RXFM01000035">
    <property type="protein sequence ID" value="RST67338.1"/>
    <property type="molecule type" value="Genomic_DNA"/>
</dbReference>
<evidence type="ECO:0000256" key="3">
    <source>
        <dbReference type="ARBA" id="ARBA00022729"/>
    </source>
</evidence>
<sequence>MIKFIITLILIFNINMAFANKLYIYGWFSSIPDRIINKFTKETGIKVFMSSYENNETMYAKLMLLGKQPSYDIVFPSTYFIKKMAKNNMLEELDKSKIPNFKNINKDVLNLDFDPKNKFSIPYVMWFTGIMYNPKFVDKKIDSWNYLFDPKYKKKVLLLDDVREVFHIALNLLGYDANTVDEKEIKNAYEKLKSVLTNISLFAAESTKQYYLSEDIVIGMSWNGDAYEAMLEDENLKFIYPKEGAIFSMDNFVILKNAKNKENAYQFINFICRTDIAKEIIEEIGLSIPNLAAKNLLDSKFKNNKAIFPSPEVIDKSIIHNDLGESIRLYIKYWNMLKVED</sequence>
<feature type="binding site" evidence="6">
    <location>
        <position position="79"/>
    </location>
    <ligand>
        <name>spermidine</name>
        <dbReference type="ChEBI" id="CHEBI:57834"/>
    </ligand>
</feature>
<evidence type="ECO:0000256" key="1">
    <source>
        <dbReference type="ARBA" id="ARBA00004418"/>
    </source>
</evidence>
<dbReference type="Pfam" id="PF13416">
    <property type="entry name" value="SBP_bac_8"/>
    <property type="match status" value="1"/>
</dbReference>
<reference evidence="8" key="1">
    <citation type="submission" date="2018-11" db="EMBL/GenBank/DDBJ databases">
        <title>Phylogenetic, genomic, and biogeographic characterization of a novel and ubiquitous marine invertebrate-associated Rickettsiales parasite, Candidatus Marinoinvertebrata rohwerii, gen. nov., sp. nov.</title>
        <authorList>
            <person name="Klinges J.G."/>
            <person name="Rosales S.M."/>
            <person name="Mcminds R."/>
            <person name="Shaver E.C."/>
            <person name="Shantz A."/>
            <person name="Peters E.C."/>
            <person name="Burkepile D.E."/>
            <person name="Silliman B.R."/>
            <person name="Vega Thurber R.L."/>
        </authorList>
    </citation>
    <scope>NUCLEOTIDE SEQUENCE [LARGE SCALE GENOMIC DNA]</scope>
    <source>
        <strain evidence="8">a_cerv_44</strain>
    </source>
</reference>
<protein>
    <recommendedName>
        <fullName evidence="5">Putrescine-binding periplasmic protein</fullName>
    </recommendedName>
</protein>
<dbReference type="PIRSF" id="PIRSF019574">
    <property type="entry name" value="Periplasmic_polyamine_BP"/>
    <property type="match status" value="1"/>
</dbReference>
<dbReference type="InterPro" id="IPR006059">
    <property type="entry name" value="SBP"/>
</dbReference>
<feature type="binding site" evidence="6">
    <location>
        <begin position="161"/>
        <end position="164"/>
    </location>
    <ligand>
        <name>spermidine</name>
        <dbReference type="ChEBI" id="CHEBI:57834"/>
    </ligand>
</feature>
<comment type="caution">
    <text evidence="7">The sequence shown here is derived from an EMBL/GenBank/DDBJ whole genome shotgun (WGS) entry which is preliminary data.</text>
</comment>
<gene>
    <name evidence="7" type="ORF">EIC27_03200</name>
</gene>
<dbReference type="SUPFAM" id="SSF53850">
    <property type="entry name" value="Periplasmic binding protein-like II"/>
    <property type="match status" value="1"/>
</dbReference>
<name>A0A429XLS7_9RICK</name>
<dbReference type="PANTHER" id="PTHR30222">
    <property type="entry name" value="SPERMIDINE/PUTRESCINE-BINDING PERIPLASMIC PROTEIN"/>
    <property type="match status" value="1"/>
</dbReference>
<comment type="subcellular location">
    <subcellularLocation>
        <location evidence="1 5">Periplasm</location>
    </subcellularLocation>
</comment>
<comment type="similarity">
    <text evidence="5">Belongs to the bacterial solute-binding protein PotD/PotF family.</text>
</comment>
<evidence type="ECO:0000256" key="4">
    <source>
        <dbReference type="ARBA" id="ARBA00022764"/>
    </source>
</evidence>
<dbReference type="Gene3D" id="3.40.190.10">
    <property type="entry name" value="Periplasmic binding protein-like II"/>
    <property type="match status" value="2"/>
</dbReference>
<dbReference type="GO" id="GO:0019808">
    <property type="term" value="F:polyamine binding"/>
    <property type="evidence" value="ECO:0007669"/>
    <property type="project" value="InterPro"/>
</dbReference>